<dbReference type="Pfam" id="PF00202">
    <property type="entry name" value="Aminotran_3"/>
    <property type="match status" value="1"/>
</dbReference>
<proteinExistence type="inferred from homology"/>
<dbReference type="RefSeq" id="WP_091546500.1">
    <property type="nucleotide sequence ID" value="NZ_FMUS01000030.1"/>
</dbReference>
<dbReference type="GO" id="GO:0030170">
    <property type="term" value="F:pyridoxal phosphate binding"/>
    <property type="evidence" value="ECO:0007669"/>
    <property type="project" value="InterPro"/>
</dbReference>
<evidence type="ECO:0000256" key="1">
    <source>
        <dbReference type="ARBA" id="ARBA00001933"/>
    </source>
</evidence>
<keyword evidence="3 6" id="KW-0808">Transferase</keyword>
<dbReference type="GO" id="GO:0042802">
    <property type="term" value="F:identical protein binding"/>
    <property type="evidence" value="ECO:0007669"/>
    <property type="project" value="TreeGrafter"/>
</dbReference>
<dbReference type="OrthoDB" id="9801052at2"/>
<protein>
    <submittedName>
        <fullName evidence="6">Putrescine aminotransferase</fullName>
    </submittedName>
</protein>
<dbReference type="InterPro" id="IPR049704">
    <property type="entry name" value="Aminotrans_3_PPA_site"/>
</dbReference>
<evidence type="ECO:0000256" key="5">
    <source>
        <dbReference type="RuleBase" id="RU003560"/>
    </source>
</evidence>
<keyword evidence="2 6" id="KW-0032">Aminotransferase</keyword>
<dbReference type="PANTHER" id="PTHR11986:SF79">
    <property type="entry name" value="ACETYLORNITHINE AMINOTRANSFERASE, MITOCHONDRIAL"/>
    <property type="match status" value="1"/>
</dbReference>
<dbReference type="InterPro" id="IPR015424">
    <property type="entry name" value="PyrdxlP-dep_Trfase"/>
</dbReference>
<comment type="cofactor">
    <cofactor evidence="1">
        <name>pyridoxal 5'-phosphate</name>
        <dbReference type="ChEBI" id="CHEBI:597326"/>
    </cofactor>
</comment>
<dbReference type="Gene3D" id="3.90.1150.10">
    <property type="entry name" value="Aspartate Aminotransferase, domain 1"/>
    <property type="match status" value="1"/>
</dbReference>
<keyword evidence="4 5" id="KW-0663">Pyridoxal phosphate</keyword>
<dbReference type="InterPro" id="IPR005814">
    <property type="entry name" value="Aminotrans_3"/>
</dbReference>
<dbReference type="AlphaFoldDB" id="A0A1G5KQ79"/>
<name>A0A1G5KQ79_9FIRM</name>
<evidence type="ECO:0000256" key="3">
    <source>
        <dbReference type="ARBA" id="ARBA00022679"/>
    </source>
</evidence>
<evidence type="ECO:0000256" key="2">
    <source>
        <dbReference type="ARBA" id="ARBA00022576"/>
    </source>
</evidence>
<comment type="similarity">
    <text evidence="5">Belongs to the class-III pyridoxal-phosphate-dependent aminotransferase family.</text>
</comment>
<dbReference type="Gene3D" id="3.40.640.10">
    <property type="entry name" value="Type I PLP-dependent aspartate aminotransferase-like (Major domain)"/>
    <property type="match status" value="1"/>
</dbReference>
<organism evidence="6 7">
    <name type="scientific">Alkaliphilus peptidifermentans DSM 18978</name>
    <dbReference type="NCBI Taxonomy" id="1120976"/>
    <lineage>
        <taxon>Bacteria</taxon>
        <taxon>Bacillati</taxon>
        <taxon>Bacillota</taxon>
        <taxon>Clostridia</taxon>
        <taxon>Peptostreptococcales</taxon>
        <taxon>Natronincolaceae</taxon>
        <taxon>Alkaliphilus</taxon>
    </lineage>
</organism>
<dbReference type="PROSITE" id="PS00600">
    <property type="entry name" value="AA_TRANSFER_CLASS_3"/>
    <property type="match status" value="1"/>
</dbReference>
<keyword evidence="7" id="KW-1185">Reference proteome</keyword>
<dbReference type="Proteomes" id="UP000198636">
    <property type="component" value="Unassembled WGS sequence"/>
</dbReference>
<dbReference type="InterPro" id="IPR050103">
    <property type="entry name" value="Class-III_PLP-dep_AT"/>
</dbReference>
<dbReference type="FunFam" id="3.40.640.10:FF:000004">
    <property type="entry name" value="Acetylornithine aminotransferase"/>
    <property type="match status" value="1"/>
</dbReference>
<gene>
    <name evidence="6" type="ORF">SAMN03080606_03673</name>
</gene>
<dbReference type="EMBL" id="FMUS01000030">
    <property type="protein sequence ID" value="SCZ02745.1"/>
    <property type="molecule type" value="Genomic_DNA"/>
</dbReference>
<accession>A0A1G5KQ79</accession>
<dbReference type="PANTHER" id="PTHR11986">
    <property type="entry name" value="AMINOTRANSFERASE CLASS III"/>
    <property type="match status" value="1"/>
</dbReference>
<dbReference type="STRING" id="1120976.SAMN03080606_03673"/>
<dbReference type="PIRSF" id="PIRSF000521">
    <property type="entry name" value="Transaminase_4ab_Lys_Orn"/>
    <property type="match status" value="1"/>
</dbReference>
<dbReference type="InterPro" id="IPR015422">
    <property type="entry name" value="PyrdxlP-dep_Trfase_small"/>
</dbReference>
<evidence type="ECO:0000313" key="7">
    <source>
        <dbReference type="Proteomes" id="UP000198636"/>
    </source>
</evidence>
<evidence type="ECO:0000256" key="4">
    <source>
        <dbReference type="ARBA" id="ARBA00022898"/>
    </source>
</evidence>
<dbReference type="InterPro" id="IPR015421">
    <property type="entry name" value="PyrdxlP-dep_Trfase_major"/>
</dbReference>
<dbReference type="CDD" id="cd00610">
    <property type="entry name" value="OAT_like"/>
    <property type="match status" value="1"/>
</dbReference>
<reference evidence="6 7" key="1">
    <citation type="submission" date="2016-10" db="EMBL/GenBank/DDBJ databases">
        <authorList>
            <person name="de Groot N.N."/>
        </authorList>
    </citation>
    <scope>NUCLEOTIDE SEQUENCE [LARGE SCALE GENOMIC DNA]</scope>
    <source>
        <strain evidence="6 7">DSM 18978</strain>
    </source>
</reference>
<evidence type="ECO:0000313" key="6">
    <source>
        <dbReference type="EMBL" id="SCZ02745.1"/>
    </source>
</evidence>
<dbReference type="SUPFAM" id="SSF53383">
    <property type="entry name" value="PLP-dependent transferases"/>
    <property type="match status" value="1"/>
</dbReference>
<sequence length="472" mass="52683">MGTVAARKNFKLKGIEDALEMSDKELERNYKEFINPYFLQLLKLLKLNKRFKKAKGIKLWDTNGEEYFDFLGAYGAINLGHNNEDVIRKVNMIRETPNLIQTAIQPLAAILAENLAMITPGDLKYTFFCNSGAEAVEGALKLAKIATGKHRIIYCKGSFHGKSLGALSVTGREKYKKHYGPMVPMNTEVEYGDITELRNAINYYDDIAAFIFEPIQGEGGIITPPEGYLKEASELCRDKKIILIADEVQTGFGRTGYWFACEKENIVPDILCMAKSLGGGIMPMGAYIANKQVWKKGYGSLDKCLLHTSTFGGNAWGCAAAIATIEVIQEEELELAAMEKGEYFISQLKSLMEKHNILVDVRGQGLMIGLEFRNASTSNRLINNLLGSHNEMLNEYFGGMIASELANKYRIITAYTLNNPNVIRVEPPLTLTYSEIDYFVESLESVLKNFKGLSGMTIQTAKNLFAKIDREA</sequence>
<dbReference type="GO" id="GO:0008483">
    <property type="term" value="F:transaminase activity"/>
    <property type="evidence" value="ECO:0007669"/>
    <property type="project" value="UniProtKB-KW"/>
</dbReference>